<feature type="chain" id="PRO_5003940212" evidence="2">
    <location>
        <begin position="25"/>
        <end position="690"/>
    </location>
</feature>
<keyword evidence="2" id="KW-0732">Signal</keyword>
<feature type="domain" description="DUF11" evidence="3">
    <location>
        <begin position="225"/>
        <end position="313"/>
    </location>
</feature>
<dbReference type="HOGENOM" id="CLU_398962_0_0_0"/>
<organism evidence="4 5">
    <name type="scientific">Singulisphaera acidiphila (strain ATCC BAA-1392 / DSM 18658 / VKM B-2454 / MOB10)</name>
    <dbReference type="NCBI Taxonomy" id="886293"/>
    <lineage>
        <taxon>Bacteria</taxon>
        <taxon>Pseudomonadati</taxon>
        <taxon>Planctomycetota</taxon>
        <taxon>Planctomycetia</taxon>
        <taxon>Isosphaerales</taxon>
        <taxon>Isosphaeraceae</taxon>
        <taxon>Singulisphaera</taxon>
    </lineage>
</organism>
<feature type="signal peptide" evidence="2">
    <location>
        <begin position="1"/>
        <end position="24"/>
    </location>
</feature>
<dbReference type="EMBL" id="CP003364">
    <property type="protein sequence ID" value="AGA29196.1"/>
    <property type="molecule type" value="Genomic_DNA"/>
</dbReference>
<dbReference type="RefSeq" id="WP_015248302.1">
    <property type="nucleotide sequence ID" value="NC_019892.1"/>
</dbReference>
<evidence type="ECO:0000256" key="2">
    <source>
        <dbReference type="SAM" id="SignalP"/>
    </source>
</evidence>
<feature type="domain" description="DUF11" evidence="3">
    <location>
        <begin position="328"/>
        <end position="397"/>
    </location>
</feature>
<proteinExistence type="predicted"/>
<dbReference type="KEGG" id="saci:Sinac_5042"/>
<dbReference type="PANTHER" id="PTHR34819">
    <property type="entry name" value="LARGE CYSTEINE-RICH PERIPLASMIC PROTEIN OMCB"/>
    <property type="match status" value="1"/>
</dbReference>
<feature type="compositionally biased region" description="Pro residues" evidence="1">
    <location>
        <begin position="135"/>
        <end position="151"/>
    </location>
</feature>
<dbReference type="Gene3D" id="2.60.40.10">
    <property type="entry name" value="Immunoglobulins"/>
    <property type="match status" value="3"/>
</dbReference>
<accession>L0DKK1</accession>
<evidence type="ECO:0000313" key="4">
    <source>
        <dbReference type="EMBL" id="AGA29196.1"/>
    </source>
</evidence>
<dbReference type="STRING" id="886293.Sinac_5042"/>
<dbReference type="Proteomes" id="UP000010798">
    <property type="component" value="Chromosome"/>
</dbReference>
<dbReference type="AlphaFoldDB" id="L0DKK1"/>
<feature type="domain" description="DUF11" evidence="3">
    <location>
        <begin position="451"/>
        <end position="531"/>
    </location>
</feature>
<protein>
    <submittedName>
        <fullName evidence="4">Conserved repeat protein</fullName>
    </submittedName>
</protein>
<dbReference type="OrthoDB" id="207217at2"/>
<feature type="compositionally biased region" description="Pro residues" evidence="1">
    <location>
        <begin position="36"/>
        <end position="53"/>
    </location>
</feature>
<sequence length="690" mass="72804">MGRRYISLLALALTVGFGVRIALAQGEAPASQPPVEALPPPAEMLPPIVPPPATELRPPATPAGGAAGSSAKKAPGLKSKGAQAQPAPVPAPAEEEYDPSVAKELPVGDGTKPAAPASSDPAPPLEPLDIEAKNPFPPTGPAQPSETPAPPLDGDVERTQAPLVASPGGVPAADVEKNPLPAAKEPAGQPSANLAPNEADELVLSSERLRTGVQSVGLSVEVKGPATLNLNTPATYKIIVSNPGTADAIGVVVRDALPPELEFVSSQPTEQRGPDTLLVWHLGTVRAGSKQEILLKVKPTKKGQFDHAATVTMRSGAKSRTTVYEPKLKVEQIVTSAKVLKGQTVEYRISVTNTGDGPARDVVVRAKLSPGLRADASDSSDQNLFELSLGDLLPGQHVPLDPLVVHAVLGDEQWCKVDVTSPDVAPGAEESRSTKMITVIEPKLAVTMNGPKERYTDTIAAYAVTVQNPGSATARNVRVQVTLPVNVQLVKLPPNAKFDIQSRRLTWDAFPVEPGEKEKVNLGFEVRMGGERLYDLTVQAIGDQGLNAKEIVTTNVIALADLALDITEDRRVIDVDQVTTFTISVKNKGSKAASKILISGRHSPEVVVKKTAGTEEPARYKQDAAGKAVNGEFLFPMIERLDVGKEIVLGVQVQAVKTGLATCRIFVTHDEVEQPVEDMEKVRVTQAVGK</sequence>
<feature type="compositionally biased region" description="Low complexity" evidence="1">
    <location>
        <begin position="62"/>
        <end position="86"/>
    </location>
</feature>
<gene>
    <name evidence="4" type="ordered locus">Sinac_5042</name>
</gene>
<dbReference type="InterPro" id="IPR051172">
    <property type="entry name" value="Chlamydia_OmcB"/>
</dbReference>
<dbReference type="NCBIfam" id="TIGR01451">
    <property type="entry name" value="B_ant_repeat"/>
    <property type="match status" value="2"/>
</dbReference>
<dbReference type="eggNOG" id="COG3266">
    <property type="taxonomic scope" value="Bacteria"/>
</dbReference>
<evidence type="ECO:0000256" key="1">
    <source>
        <dbReference type="SAM" id="MobiDB-lite"/>
    </source>
</evidence>
<dbReference type="InterPro" id="IPR013783">
    <property type="entry name" value="Ig-like_fold"/>
</dbReference>
<feature type="region of interest" description="Disordered" evidence="1">
    <location>
        <begin position="30"/>
        <end position="194"/>
    </location>
</feature>
<dbReference type="InterPro" id="IPR047589">
    <property type="entry name" value="DUF11_rpt"/>
</dbReference>
<evidence type="ECO:0000313" key="5">
    <source>
        <dbReference type="Proteomes" id="UP000010798"/>
    </source>
</evidence>
<dbReference type="InterPro" id="IPR001434">
    <property type="entry name" value="OmcB-like_DUF11"/>
</dbReference>
<name>L0DKK1_SINAD</name>
<reference evidence="4 5" key="1">
    <citation type="submission" date="2012-02" db="EMBL/GenBank/DDBJ databases">
        <title>Complete sequence of chromosome of Singulisphaera acidiphila DSM 18658.</title>
        <authorList>
            <consortium name="US DOE Joint Genome Institute (JGI-PGF)"/>
            <person name="Lucas S."/>
            <person name="Copeland A."/>
            <person name="Lapidus A."/>
            <person name="Glavina del Rio T."/>
            <person name="Dalin E."/>
            <person name="Tice H."/>
            <person name="Bruce D."/>
            <person name="Goodwin L."/>
            <person name="Pitluck S."/>
            <person name="Peters L."/>
            <person name="Ovchinnikova G."/>
            <person name="Chertkov O."/>
            <person name="Kyrpides N."/>
            <person name="Mavromatis K."/>
            <person name="Ivanova N."/>
            <person name="Brettin T."/>
            <person name="Detter J.C."/>
            <person name="Han C."/>
            <person name="Larimer F."/>
            <person name="Land M."/>
            <person name="Hauser L."/>
            <person name="Markowitz V."/>
            <person name="Cheng J.-F."/>
            <person name="Hugenholtz P."/>
            <person name="Woyke T."/>
            <person name="Wu D."/>
            <person name="Tindall B."/>
            <person name="Pomrenke H."/>
            <person name="Brambilla E."/>
            <person name="Klenk H.-P."/>
            <person name="Eisen J.A."/>
        </authorList>
    </citation>
    <scope>NUCLEOTIDE SEQUENCE [LARGE SCALE GENOMIC DNA]</scope>
    <source>
        <strain evidence="5">ATCC BAA-1392 / DSM 18658 / VKM B-2454 / MOB10</strain>
    </source>
</reference>
<keyword evidence="5" id="KW-1185">Reference proteome</keyword>
<evidence type="ECO:0000259" key="3">
    <source>
        <dbReference type="Pfam" id="PF01345"/>
    </source>
</evidence>
<dbReference type="Pfam" id="PF01345">
    <property type="entry name" value="DUF11"/>
    <property type="match status" value="3"/>
</dbReference>
<dbReference type="eggNOG" id="COG1361">
    <property type="taxonomic scope" value="Bacteria"/>
</dbReference>